<dbReference type="PANTHER" id="PTHR13326:SF21">
    <property type="entry name" value="PSEUDOURIDYLATE SYNTHASE PUS7L"/>
    <property type="match status" value="1"/>
</dbReference>
<dbReference type="InterPro" id="IPR001656">
    <property type="entry name" value="PsdUridine_synth_TruD"/>
</dbReference>
<dbReference type="SUPFAM" id="SSF55120">
    <property type="entry name" value="Pseudouridine synthase"/>
    <property type="match status" value="1"/>
</dbReference>
<dbReference type="EMBL" id="SSTD01009294">
    <property type="protein sequence ID" value="TYK14461.1"/>
    <property type="molecule type" value="Genomic_DNA"/>
</dbReference>
<evidence type="ECO:0000256" key="1">
    <source>
        <dbReference type="SAM" id="MobiDB-lite"/>
    </source>
</evidence>
<dbReference type="PANTHER" id="PTHR13326">
    <property type="entry name" value="TRNA PSEUDOURIDINE SYNTHASE D"/>
    <property type="match status" value="1"/>
</dbReference>
<dbReference type="Proteomes" id="UP000321947">
    <property type="component" value="Unassembled WGS sequence"/>
</dbReference>
<dbReference type="GO" id="GO:0005634">
    <property type="term" value="C:nucleus"/>
    <property type="evidence" value="ECO:0007669"/>
    <property type="project" value="TreeGrafter"/>
</dbReference>
<gene>
    <name evidence="3" type="ORF">E5676_scaffold186G001260</name>
</gene>
<feature type="region of interest" description="Disordered" evidence="1">
    <location>
        <begin position="243"/>
        <end position="329"/>
    </location>
</feature>
<accession>A0A5D3CRP4</accession>
<evidence type="ECO:0000313" key="4">
    <source>
        <dbReference type="Proteomes" id="UP000321947"/>
    </source>
</evidence>
<name>A0A5D3CRP4_CUCMM</name>
<protein>
    <submittedName>
        <fullName evidence="3">Pseudouridylate synthase 7-like protein isoform X2</fullName>
    </submittedName>
</protein>
<feature type="transmembrane region" description="Helical" evidence="2">
    <location>
        <begin position="81"/>
        <end position="101"/>
    </location>
</feature>
<evidence type="ECO:0000313" key="3">
    <source>
        <dbReference type="EMBL" id="TYK14461.1"/>
    </source>
</evidence>
<organism evidence="3 4">
    <name type="scientific">Cucumis melo var. makuwa</name>
    <name type="common">Oriental melon</name>
    <dbReference type="NCBI Taxonomy" id="1194695"/>
    <lineage>
        <taxon>Eukaryota</taxon>
        <taxon>Viridiplantae</taxon>
        <taxon>Streptophyta</taxon>
        <taxon>Embryophyta</taxon>
        <taxon>Tracheophyta</taxon>
        <taxon>Spermatophyta</taxon>
        <taxon>Magnoliopsida</taxon>
        <taxon>eudicotyledons</taxon>
        <taxon>Gunneridae</taxon>
        <taxon>Pentapetalae</taxon>
        <taxon>rosids</taxon>
        <taxon>fabids</taxon>
        <taxon>Cucurbitales</taxon>
        <taxon>Cucurbitaceae</taxon>
        <taxon>Benincaseae</taxon>
        <taxon>Cucumis</taxon>
    </lineage>
</organism>
<dbReference type="GO" id="GO:0009982">
    <property type="term" value="F:pseudouridine synthase activity"/>
    <property type="evidence" value="ECO:0007669"/>
    <property type="project" value="InterPro"/>
</dbReference>
<keyword evidence="2" id="KW-0472">Membrane</keyword>
<reference evidence="3 4" key="1">
    <citation type="submission" date="2019-08" db="EMBL/GenBank/DDBJ databases">
        <title>Draft genome sequences of two oriental melons (Cucumis melo L. var makuwa).</title>
        <authorList>
            <person name="Kwon S.-Y."/>
        </authorList>
    </citation>
    <scope>NUCLEOTIDE SEQUENCE [LARGE SCALE GENOMIC DNA]</scope>
    <source>
        <strain evidence="4">cv. Chang Bougi</strain>
        <tissue evidence="3">Leaf</tissue>
    </source>
</reference>
<dbReference type="AlphaFoldDB" id="A0A5D3CRP4"/>
<dbReference type="Gene3D" id="3.30.2350.20">
    <property type="entry name" value="TruD, catalytic domain"/>
    <property type="match status" value="1"/>
</dbReference>
<sequence>MFRFMNFRKRFHTVCPFLVDLFVCSQRSQWISSSACRVFSRSPQAAAVSSSARSVRHQLHLRLFLHVSSLNRPICSSRRRLLTFLVTSAAISSFVIVCLSFCCVRCRLLVCLLHPSPRARSLSFARDLSVVSVATSLFAVAVTAEDVLSGNFTIDDVVLPLPGSRVLYPANDIAEVYNDLVTKDSINLTESVHNVKEFSVTSMTGSYRRVFQRPKDYEWELISYVDRETLSLELSKSVGLGGGGTLRKQSSGSVERTHQSRDPEGCTYQSSDPEGYIYQSSDPEGCTYQSSDPEGCTYQSSDPEGCTYQSSDLEGCTYQSSDPEGYTYP</sequence>
<dbReference type="GO" id="GO:0001522">
    <property type="term" value="P:pseudouridine synthesis"/>
    <property type="evidence" value="ECO:0007669"/>
    <property type="project" value="InterPro"/>
</dbReference>
<evidence type="ECO:0000256" key="2">
    <source>
        <dbReference type="SAM" id="Phobius"/>
    </source>
</evidence>
<feature type="compositionally biased region" description="Basic and acidic residues" evidence="1">
    <location>
        <begin position="255"/>
        <end position="264"/>
    </location>
</feature>
<proteinExistence type="predicted"/>
<keyword evidence="2" id="KW-1133">Transmembrane helix</keyword>
<dbReference type="InterPro" id="IPR042214">
    <property type="entry name" value="TruD_catalytic"/>
</dbReference>
<dbReference type="GO" id="GO:0003723">
    <property type="term" value="F:RNA binding"/>
    <property type="evidence" value="ECO:0007669"/>
    <property type="project" value="InterPro"/>
</dbReference>
<keyword evidence="2" id="KW-0812">Transmembrane</keyword>
<feature type="compositionally biased region" description="Polar residues" evidence="1">
    <location>
        <begin position="267"/>
        <end position="322"/>
    </location>
</feature>
<comment type="caution">
    <text evidence="3">The sequence shown here is derived from an EMBL/GenBank/DDBJ whole genome shotgun (WGS) entry which is preliminary data.</text>
</comment>
<dbReference type="InterPro" id="IPR020103">
    <property type="entry name" value="PsdUridine_synth_cat_dom_sf"/>
</dbReference>